<dbReference type="PANTHER" id="PTHR20875">
    <property type="entry name" value="EF-HAND CALCIUM-BINDING DOMAIN-CONTAINING PROTEIN 6-RELATED"/>
    <property type="match status" value="1"/>
</dbReference>
<feature type="domain" description="EF-hand" evidence="3">
    <location>
        <begin position="247"/>
        <end position="282"/>
    </location>
</feature>
<dbReference type="InterPro" id="IPR052603">
    <property type="entry name" value="EFCB6"/>
</dbReference>
<accession>A0A7S4FQD6</accession>
<name>A0A7S4FQD6_9EUGL</name>
<feature type="compositionally biased region" description="Pro residues" evidence="2">
    <location>
        <begin position="100"/>
        <end position="110"/>
    </location>
</feature>
<dbReference type="SUPFAM" id="SSF47473">
    <property type="entry name" value="EF-hand"/>
    <property type="match status" value="2"/>
</dbReference>
<feature type="domain" description="EF-hand" evidence="3">
    <location>
        <begin position="283"/>
        <end position="318"/>
    </location>
</feature>
<dbReference type="InterPro" id="IPR002048">
    <property type="entry name" value="EF_hand_dom"/>
</dbReference>
<feature type="region of interest" description="Disordered" evidence="2">
    <location>
        <begin position="91"/>
        <end position="122"/>
    </location>
</feature>
<dbReference type="AlphaFoldDB" id="A0A7S4FQD6"/>
<dbReference type="EMBL" id="HBJA01056686">
    <property type="protein sequence ID" value="CAE0808906.1"/>
    <property type="molecule type" value="Transcribed_RNA"/>
</dbReference>
<dbReference type="InterPro" id="IPR011992">
    <property type="entry name" value="EF-hand-dom_pair"/>
</dbReference>
<proteinExistence type="predicted"/>
<feature type="domain" description="EF-hand" evidence="3">
    <location>
        <begin position="55"/>
        <end position="90"/>
    </location>
</feature>
<reference evidence="4" key="1">
    <citation type="submission" date="2021-01" db="EMBL/GenBank/DDBJ databases">
        <authorList>
            <person name="Corre E."/>
            <person name="Pelletier E."/>
            <person name="Niang G."/>
            <person name="Scheremetjew M."/>
            <person name="Finn R."/>
            <person name="Kale V."/>
            <person name="Holt S."/>
            <person name="Cochrane G."/>
            <person name="Meng A."/>
            <person name="Brown T."/>
            <person name="Cohen L."/>
        </authorList>
    </citation>
    <scope>NUCLEOTIDE SEQUENCE</scope>
    <source>
        <strain evidence="4">CCMP1594</strain>
    </source>
</reference>
<feature type="domain" description="EF-hand" evidence="3">
    <location>
        <begin position="177"/>
        <end position="212"/>
    </location>
</feature>
<dbReference type="SMART" id="SM00054">
    <property type="entry name" value="EFh"/>
    <property type="match status" value="6"/>
</dbReference>
<dbReference type="Pfam" id="PF13202">
    <property type="entry name" value="EF-hand_5"/>
    <property type="match status" value="1"/>
</dbReference>
<dbReference type="Pfam" id="PF13499">
    <property type="entry name" value="EF-hand_7"/>
    <property type="match status" value="2"/>
</dbReference>
<gene>
    <name evidence="4" type="ORF">EGYM00163_LOCUS20037</name>
</gene>
<dbReference type="PANTHER" id="PTHR20875:SF0">
    <property type="entry name" value="GH12158P"/>
    <property type="match status" value="1"/>
</dbReference>
<dbReference type="Gene3D" id="1.10.238.10">
    <property type="entry name" value="EF-hand"/>
    <property type="match status" value="3"/>
</dbReference>
<dbReference type="PROSITE" id="PS50222">
    <property type="entry name" value="EF_HAND_2"/>
    <property type="match status" value="6"/>
</dbReference>
<dbReference type="PROSITE" id="PS00018">
    <property type="entry name" value="EF_HAND_1"/>
    <property type="match status" value="5"/>
</dbReference>
<sequence length="318" mass="35621">MASREVQAILQEIRKHIEQRYSSIQEAFLKVDTDRSNSITGDELATIFKVHNVKVHPRDLERLINAFDANKDGRVDYTEFCRTLESGPYVDNAPARAAPQSPPRPTPPLHAPMSLDSPKQPQTSDARVQQLLAFFRRAVDQCYNSLHEAFIRIDTDRSGTISAQELIALLYDHNVHASWSDILALVELLDINGDGIIDYNEFCRAVDGRPPPKAPAPSQTVPLPAPEDIDINSLETMHRSLRKWCCQSSDSLREAFLKMSTSRSGVVTLPELAAAVGSLCKGTDMAAAQRLMEEYDLNRDGVIQYNEFVKAMSYDTLY</sequence>
<organism evidence="4">
    <name type="scientific">Eutreptiella gymnastica</name>
    <dbReference type="NCBI Taxonomy" id="73025"/>
    <lineage>
        <taxon>Eukaryota</taxon>
        <taxon>Discoba</taxon>
        <taxon>Euglenozoa</taxon>
        <taxon>Euglenida</taxon>
        <taxon>Spirocuta</taxon>
        <taxon>Euglenophyceae</taxon>
        <taxon>Eutreptiales</taxon>
        <taxon>Eutreptiaceae</taxon>
        <taxon>Eutreptiella</taxon>
    </lineage>
</organism>
<dbReference type="InterPro" id="IPR018247">
    <property type="entry name" value="EF_Hand_1_Ca_BS"/>
</dbReference>
<protein>
    <recommendedName>
        <fullName evidence="3">EF-hand domain-containing protein</fullName>
    </recommendedName>
</protein>
<evidence type="ECO:0000313" key="4">
    <source>
        <dbReference type="EMBL" id="CAE0808906.1"/>
    </source>
</evidence>
<dbReference type="GO" id="GO:0005509">
    <property type="term" value="F:calcium ion binding"/>
    <property type="evidence" value="ECO:0007669"/>
    <property type="project" value="InterPro"/>
</dbReference>
<evidence type="ECO:0000259" key="3">
    <source>
        <dbReference type="PROSITE" id="PS50222"/>
    </source>
</evidence>
<feature type="domain" description="EF-hand" evidence="3">
    <location>
        <begin position="19"/>
        <end position="54"/>
    </location>
</feature>
<feature type="domain" description="EF-hand" evidence="3">
    <location>
        <begin position="141"/>
        <end position="176"/>
    </location>
</feature>
<evidence type="ECO:0000256" key="2">
    <source>
        <dbReference type="SAM" id="MobiDB-lite"/>
    </source>
</evidence>
<evidence type="ECO:0000256" key="1">
    <source>
        <dbReference type="ARBA" id="ARBA00022837"/>
    </source>
</evidence>
<keyword evidence="1" id="KW-0106">Calcium</keyword>